<evidence type="ECO:0000256" key="1">
    <source>
        <dbReference type="SAM" id="MobiDB-lite"/>
    </source>
</evidence>
<keyword evidence="3" id="KW-1185">Reference proteome</keyword>
<feature type="compositionally biased region" description="Basic and acidic residues" evidence="1">
    <location>
        <begin position="181"/>
        <end position="193"/>
    </location>
</feature>
<proteinExistence type="predicted"/>
<gene>
    <name evidence="2" type="ORF">CHILSU_LOCUS1403</name>
</gene>
<evidence type="ECO:0000313" key="2">
    <source>
        <dbReference type="EMBL" id="CAH0398286.1"/>
    </source>
</evidence>
<evidence type="ECO:0000313" key="3">
    <source>
        <dbReference type="Proteomes" id="UP001153292"/>
    </source>
</evidence>
<reference evidence="2" key="1">
    <citation type="submission" date="2021-12" db="EMBL/GenBank/DDBJ databases">
        <authorList>
            <person name="King R."/>
        </authorList>
    </citation>
    <scope>NUCLEOTIDE SEQUENCE</scope>
</reference>
<accession>A0ABN8ARJ1</accession>
<protein>
    <submittedName>
        <fullName evidence="2">Uncharacterized protein</fullName>
    </submittedName>
</protein>
<name>A0ABN8ARJ1_CHISP</name>
<feature type="region of interest" description="Disordered" evidence="1">
    <location>
        <begin position="181"/>
        <end position="215"/>
    </location>
</feature>
<organism evidence="2 3">
    <name type="scientific">Chilo suppressalis</name>
    <name type="common">Asiatic rice borer moth</name>
    <dbReference type="NCBI Taxonomy" id="168631"/>
    <lineage>
        <taxon>Eukaryota</taxon>
        <taxon>Metazoa</taxon>
        <taxon>Ecdysozoa</taxon>
        <taxon>Arthropoda</taxon>
        <taxon>Hexapoda</taxon>
        <taxon>Insecta</taxon>
        <taxon>Pterygota</taxon>
        <taxon>Neoptera</taxon>
        <taxon>Endopterygota</taxon>
        <taxon>Lepidoptera</taxon>
        <taxon>Glossata</taxon>
        <taxon>Ditrysia</taxon>
        <taxon>Pyraloidea</taxon>
        <taxon>Crambidae</taxon>
        <taxon>Crambinae</taxon>
        <taxon>Chilo</taxon>
    </lineage>
</organism>
<dbReference type="EMBL" id="OU963904">
    <property type="protein sequence ID" value="CAH0398286.1"/>
    <property type="molecule type" value="Genomic_DNA"/>
</dbReference>
<sequence length="248" mass="27675">MALEKAIFGNVDWNDVDTVAPTFISFVDSVVSMESIMDLPSNVAFEIVDILKDKMLGNIYVNVAEARGIGSTLWGWITYPFSWWSSNEDDKPITEQLVASTTYGPYDNIEVGKHNVTVWCNDQTCTTMKCDKHGCRNNTCNIYDTNLIGECREYHTDVQPEEPISSVSSTESVLKPIDDNKITEGLTNDEHSTKSPYTSTTETVEESTKNQNIAERPLQLEVVLSSSVTEKETTVYSNDEASALNKQT</sequence>
<feature type="region of interest" description="Disordered" evidence="1">
    <location>
        <begin position="228"/>
        <end position="248"/>
    </location>
</feature>
<dbReference type="Proteomes" id="UP001153292">
    <property type="component" value="Chromosome 11"/>
</dbReference>